<dbReference type="Pfam" id="PF00590">
    <property type="entry name" value="TP_methylase"/>
    <property type="match status" value="1"/>
</dbReference>
<dbReference type="EMBL" id="CP061839">
    <property type="protein sequence ID" value="QOW61180.1"/>
    <property type="molecule type" value="Genomic_DNA"/>
</dbReference>
<evidence type="ECO:0000259" key="6">
    <source>
        <dbReference type="Pfam" id="PF00590"/>
    </source>
</evidence>
<feature type="domain" description="Tetrapyrrole methylase" evidence="6">
    <location>
        <begin position="3"/>
        <end position="216"/>
    </location>
</feature>
<keyword evidence="3 7" id="KW-0489">Methyltransferase</keyword>
<dbReference type="Proteomes" id="UP000593915">
    <property type="component" value="Chromosome"/>
</dbReference>
<evidence type="ECO:0000256" key="3">
    <source>
        <dbReference type="ARBA" id="ARBA00022603"/>
    </source>
</evidence>
<dbReference type="Gene3D" id="3.40.1010.10">
    <property type="entry name" value="Cobalt-precorrin-4 Transmethylase, Domain 1"/>
    <property type="match status" value="1"/>
</dbReference>
<evidence type="ECO:0000256" key="4">
    <source>
        <dbReference type="ARBA" id="ARBA00022679"/>
    </source>
</evidence>
<dbReference type="Gene3D" id="3.30.950.10">
    <property type="entry name" value="Methyltransferase, Cobalt-precorrin-4 Transmethylase, Domain 2"/>
    <property type="match status" value="1"/>
</dbReference>
<dbReference type="InterPro" id="IPR000878">
    <property type="entry name" value="4pyrrol_Mease"/>
</dbReference>
<dbReference type="EC" id="2.1.1.131" evidence="7"/>
<dbReference type="PANTHER" id="PTHR47036:SF1">
    <property type="entry name" value="COBALT-FACTOR III C(17)-METHYLTRANSFERASE-RELATED"/>
    <property type="match status" value="1"/>
</dbReference>
<evidence type="ECO:0000256" key="5">
    <source>
        <dbReference type="ARBA" id="ARBA00022691"/>
    </source>
</evidence>
<reference evidence="7 8" key="1">
    <citation type="submission" date="2020-09" db="EMBL/GenBank/DDBJ databases">
        <title>Characterization of Treponema spp. from bovine digital dermatitis in Korea.</title>
        <authorList>
            <person name="Espiritu H.M."/>
            <person name="Cho Y.I."/>
            <person name="Mamuad L."/>
        </authorList>
    </citation>
    <scope>NUCLEOTIDE SEQUENCE [LARGE SCALE GENOMIC DNA]</scope>
    <source>
        <strain evidence="7 8">KS1</strain>
    </source>
</reference>
<dbReference type="GO" id="GO:0032259">
    <property type="term" value="P:methylation"/>
    <property type="evidence" value="ECO:0007669"/>
    <property type="project" value="UniProtKB-KW"/>
</dbReference>
<dbReference type="GO" id="GO:0009236">
    <property type="term" value="P:cobalamin biosynthetic process"/>
    <property type="evidence" value="ECO:0007669"/>
    <property type="project" value="UniProtKB-UniPathway"/>
</dbReference>
<keyword evidence="4 7" id="KW-0808">Transferase</keyword>
<dbReference type="GO" id="GO:0030789">
    <property type="term" value="F:precorrin-3B C17-methyltransferase activity"/>
    <property type="evidence" value="ECO:0007669"/>
    <property type="project" value="UniProtKB-EC"/>
</dbReference>
<dbReference type="InterPro" id="IPR051810">
    <property type="entry name" value="Precorrin_MeTrfase"/>
</dbReference>
<dbReference type="SUPFAM" id="SSF53790">
    <property type="entry name" value="Tetrapyrrole methylase"/>
    <property type="match status" value="1"/>
</dbReference>
<dbReference type="UniPathway" id="UPA00148"/>
<gene>
    <name evidence="7" type="primary">cobJ</name>
    <name evidence="7" type="ORF">IFE08_01870</name>
</gene>
<dbReference type="RefSeq" id="WP_024469639.1">
    <property type="nucleotide sequence ID" value="NZ_CP061839.1"/>
</dbReference>
<protein>
    <submittedName>
        <fullName evidence="7">Precorrin-3B C(17)-methyltransferase</fullName>
        <ecNumber evidence="7">2.1.1.131</ecNumber>
    </submittedName>
</protein>
<dbReference type="InterPro" id="IPR014777">
    <property type="entry name" value="4pyrrole_Mease_sub1"/>
</dbReference>
<sequence>MAKIFVVGIGPGGAEYMSLQAIEALKKSDLIVGYSGYIKYIEHLACGKEIFQTGMTGEIERCKYALQKAAEGKIVSVVSSGDAGLYGMAGLIFELAYELYPENKAKANTEIEIVPGISAAFAAASKLGAPLMHDTAFISLSDRLTDYDIIKKRIRLAAEADFVIAIYNPKSKTRINYIEEAVGAILQFRSSETPVGIVKNVCREEEKIIITTLDKIDYGTIDMFTIIIIGNSATYIKNGKIITPRGYSIK</sequence>
<dbReference type="InterPro" id="IPR035996">
    <property type="entry name" value="4pyrrol_Methylase_sf"/>
</dbReference>
<keyword evidence="2" id="KW-0169">Cobalamin biosynthesis</keyword>
<dbReference type="NCBIfam" id="TIGR01466">
    <property type="entry name" value="cobJ_cbiH"/>
    <property type="match status" value="1"/>
</dbReference>
<accession>A0A7S6WPZ0</accession>
<dbReference type="PANTHER" id="PTHR47036">
    <property type="entry name" value="COBALT-FACTOR III C(17)-METHYLTRANSFERASE-RELATED"/>
    <property type="match status" value="1"/>
</dbReference>
<comment type="pathway">
    <text evidence="1">Cofactor biosynthesis; adenosylcobalamin biosynthesis.</text>
</comment>
<evidence type="ECO:0000313" key="7">
    <source>
        <dbReference type="EMBL" id="QOW61180.1"/>
    </source>
</evidence>
<dbReference type="CDD" id="cd11646">
    <property type="entry name" value="Precorrin_3B_C17_MT"/>
    <property type="match status" value="1"/>
</dbReference>
<organism evidence="7 8">
    <name type="scientific">Treponema pedis</name>
    <dbReference type="NCBI Taxonomy" id="409322"/>
    <lineage>
        <taxon>Bacteria</taxon>
        <taxon>Pseudomonadati</taxon>
        <taxon>Spirochaetota</taxon>
        <taxon>Spirochaetia</taxon>
        <taxon>Spirochaetales</taxon>
        <taxon>Treponemataceae</taxon>
        <taxon>Treponema</taxon>
    </lineage>
</organism>
<dbReference type="AlphaFoldDB" id="A0A7S6WPZ0"/>
<dbReference type="InterPro" id="IPR014776">
    <property type="entry name" value="4pyrrole_Mease_sub2"/>
</dbReference>
<name>A0A7S6WPZ0_9SPIR</name>
<evidence type="ECO:0000256" key="2">
    <source>
        <dbReference type="ARBA" id="ARBA00022573"/>
    </source>
</evidence>
<keyword evidence="5" id="KW-0949">S-adenosyl-L-methionine</keyword>
<evidence type="ECO:0000256" key="1">
    <source>
        <dbReference type="ARBA" id="ARBA00004953"/>
    </source>
</evidence>
<dbReference type="InterPro" id="IPR006363">
    <property type="entry name" value="Cbl_synth_CobJ/CibH_dom"/>
</dbReference>
<evidence type="ECO:0000313" key="8">
    <source>
        <dbReference type="Proteomes" id="UP000593915"/>
    </source>
</evidence>
<proteinExistence type="predicted"/>